<dbReference type="EMBL" id="JAAFGS010000006">
    <property type="protein sequence ID" value="NGZ76976.1"/>
    <property type="molecule type" value="Genomic_DNA"/>
</dbReference>
<evidence type="ECO:0000256" key="1">
    <source>
        <dbReference type="SAM" id="Phobius"/>
    </source>
</evidence>
<keyword evidence="1" id="KW-0812">Transmembrane</keyword>
<feature type="transmembrane region" description="Helical" evidence="1">
    <location>
        <begin position="12"/>
        <end position="30"/>
    </location>
</feature>
<proteinExistence type="predicted"/>
<sequence>MDNKNTKSSWIIGGSIVVGFALFGLIQGYFESERNEALRNLGTSFPPSVSSGSGAEMNRYEFVSVNESSAVIFDRQTAQYWTKFFPVGEAPTEWTEGEWPFGGQ</sequence>
<keyword evidence="3" id="KW-1185">Reference proteome</keyword>
<keyword evidence="1" id="KW-1133">Transmembrane helix</keyword>
<evidence type="ECO:0000313" key="3">
    <source>
        <dbReference type="Proteomes" id="UP000800303"/>
    </source>
</evidence>
<gene>
    <name evidence="2" type="ORF">GYN08_16845</name>
</gene>
<evidence type="ECO:0000313" key="2">
    <source>
        <dbReference type="EMBL" id="NGZ76976.1"/>
    </source>
</evidence>
<comment type="caution">
    <text evidence="2">The sequence shown here is derived from an EMBL/GenBank/DDBJ whole genome shotgun (WGS) entry which is preliminary data.</text>
</comment>
<protein>
    <submittedName>
        <fullName evidence="2">Uncharacterized protein</fullName>
    </submittedName>
</protein>
<organism evidence="2 3">
    <name type="scientific">Saccharibacillus alkalitolerans</name>
    <dbReference type="NCBI Taxonomy" id="2705290"/>
    <lineage>
        <taxon>Bacteria</taxon>
        <taxon>Bacillati</taxon>
        <taxon>Bacillota</taxon>
        <taxon>Bacilli</taxon>
        <taxon>Bacillales</taxon>
        <taxon>Paenibacillaceae</taxon>
        <taxon>Saccharibacillus</taxon>
    </lineage>
</organism>
<accession>A0ABX0FCF4</accession>
<keyword evidence="1" id="KW-0472">Membrane</keyword>
<dbReference type="RefSeq" id="WP_166276485.1">
    <property type="nucleotide sequence ID" value="NZ_JAAFGS010000006.1"/>
</dbReference>
<name>A0ABX0FCF4_9BACL</name>
<reference evidence="2 3" key="1">
    <citation type="submission" date="2020-01" db="EMBL/GenBank/DDBJ databases">
        <title>Polyphasic characterisation and genomic insights into a novel alkali tolerant bacterium VR-M41.</title>
        <authorList>
            <person name="Vemuluri V.R."/>
        </authorList>
    </citation>
    <scope>NUCLEOTIDE SEQUENCE [LARGE SCALE GENOMIC DNA]</scope>
    <source>
        <strain evidence="2 3">VR-M41</strain>
    </source>
</reference>
<dbReference type="Proteomes" id="UP000800303">
    <property type="component" value="Unassembled WGS sequence"/>
</dbReference>